<reference evidence="2" key="1">
    <citation type="journal article" date="2020" name="Stud. Mycol.">
        <title>101 Dothideomycetes genomes: a test case for predicting lifestyles and emergence of pathogens.</title>
        <authorList>
            <person name="Haridas S."/>
            <person name="Albert R."/>
            <person name="Binder M."/>
            <person name="Bloem J."/>
            <person name="Labutti K."/>
            <person name="Salamov A."/>
            <person name="Andreopoulos B."/>
            <person name="Baker S."/>
            <person name="Barry K."/>
            <person name="Bills G."/>
            <person name="Bluhm B."/>
            <person name="Cannon C."/>
            <person name="Castanera R."/>
            <person name="Culley D."/>
            <person name="Daum C."/>
            <person name="Ezra D."/>
            <person name="Gonzalez J."/>
            <person name="Henrissat B."/>
            <person name="Kuo A."/>
            <person name="Liang C."/>
            <person name="Lipzen A."/>
            <person name="Lutzoni F."/>
            <person name="Magnuson J."/>
            <person name="Mondo S."/>
            <person name="Nolan M."/>
            <person name="Ohm R."/>
            <person name="Pangilinan J."/>
            <person name="Park H.-J."/>
            <person name="Ramirez L."/>
            <person name="Alfaro M."/>
            <person name="Sun H."/>
            <person name="Tritt A."/>
            <person name="Yoshinaga Y."/>
            <person name="Zwiers L.-H."/>
            <person name="Turgeon B."/>
            <person name="Goodwin S."/>
            <person name="Spatafora J."/>
            <person name="Crous P."/>
            <person name="Grigoriev I."/>
        </authorList>
    </citation>
    <scope>NUCLEOTIDE SEQUENCE</scope>
    <source>
        <strain evidence="2">ATCC 16933</strain>
    </source>
</reference>
<evidence type="ECO:0000256" key="1">
    <source>
        <dbReference type="SAM" id="MobiDB-lite"/>
    </source>
</evidence>
<feature type="region of interest" description="Disordered" evidence="1">
    <location>
        <begin position="17"/>
        <end position="122"/>
    </location>
</feature>
<evidence type="ECO:0000313" key="3">
    <source>
        <dbReference type="Proteomes" id="UP000799766"/>
    </source>
</evidence>
<name>A0A6A6NQS8_9PEZI</name>
<gene>
    <name evidence="2" type="ORF">BDY21DRAFT_354194</name>
</gene>
<sequence>MRFFFCIENTPTQKCRKVENTSRRKVKNRPRPRPRPVVTDRTDVRKETSPTNETKETVQQARNAPRQPEPRQNKRTQASSQPSRTVPYERKIENPINIPNRPQSSPPLPANRLPLSSHPLGN</sequence>
<dbReference type="AlphaFoldDB" id="A0A6A6NQS8"/>
<proteinExistence type="predicted"/>
<feature type="compositionally biased region" description="Polar residues" evidence="1">
    <location>
        <begin position="75"/>
        <end position="84"/>
    </location>
</feature>
<keyword evidence="3" id="KW-1185">Reference proteome</keyword>
<accession>A0A6A6NQS8</accession>
<protein>
    <submittedName>
        <fullName evidence="2">Uncharacterized protein</fullName>
    </submittedName>
</protein>
<dbReference type="Proteomes" id="UP000799766">
    <property type="component" value="Unassembled WGS sequence"/>
</dbReference>
<evidence type="ECO:0000313" key="2">
    <source>
        <dbReference type="EMBL" id="KAF2454135.1"/>
    </source>
</evidence>
<feature type="compositionally biased region" description="Basic and acidic residues" evidence="1">
    <location>
        <begin position="38"/>
        <end position="56"/>
    </location>
</feature>
<dbReference type="EMBL" id="MU001693">
    <property type="protein sequence ID" value="KAF2454135.1"/>
    <property type="molecule type" value="Genomic_DNA"/>
</dbReference>
<feature type="compositionally biased region" description="Basic residues" evidence="1">
    <location>
        <begin position="23"/>
        <end position="34"/>
    </location>
</feature>
<organism evidence="2 3">
    <name type="scientific">Lineolata rhizophorae</name>
    <dbReference type="NCBI Taxonomy" id="578093"/>
    <lineage>
        <taxon>Eukaryota</taxon>
        <taxon>Fungi</taxon>
        <taxon>Dikarya</taxon>
        <taxon>Ascomycota</taxon>
        <taxon>Pezizomycotina</taxon>
        <taxon>Dothideomycetes</taxon>
        <taxon>Dothideomycetes incertae sedis</taxon>
        <taxon>Lineolatales</taxon>
        <taxon>Lineolataceae</taxon>
        <taxon>Lineolata</taxon>
    </lineage>
</organism>